<dbReference type="AlphaFoldDB" id="A0A6A6KMW0"/>
<proteinExistence type="predicted"/>
<dbReference type="EMBL" id="JAAGAX010000016">
    <property type="protein sequence ID" value="KAF2289353.1"/>
    <property type="molecule type" value="Genomic_DNA"/>
</dbReference>
<accession>A0A6A6KMW0</accession>
<gene>
    <name evidence="2" type="ORF">GH714_035236</name>
</gene>
<evidence type="ECO:0000313" key="2">
    <source>
        <dbReference type="EMBL" id="KAF2289353.1"/>
    </source>
</evidence>
<evidence type="ECO:0000313" key="3">
    <source>
        <dbReference type="Proteomes" id="UP000467840"/>
    </source>
</evidence>
<feature type="compositionally biased region" description="Basic residues" evidence="1">
    <location>
        <begin position="62"/>
        <end position="71"/>
    </location>
</feature>
<organism evidence="2 3">
    <name type="scientific">Hevea brasiliensis</name>
    <name type="common">Para rubber tree</name>
    <name type="synonym">Siphonia brasiliensis</name>
    <dbReference type="NCBI Taxonomy" id="3981"/>
    <lineage>
        <taxon>Eukaryota</taxon>
        <taxon>Viridiplantae</taxon>
        <taxon>Streptophyta</taxon>
        <taxon>Embryophyta</taxon>
        <taxon>Tracheophyta</taxon>
        <taxon>Spermatophyta</taxon>
        <taxon>Magnoliopsida</taxon>
        <taxon>eudicotyledons</taxon>
        <taxon>Gunneridae</taxon>
        <taxon>Pentapetalae</taxon>
        <taxon>rosids</taxon>
        <taxon>fabids</taxon>
        <taxon>Malpighiales</taxon>
        <taxon>Euphorbiaceae</taxon>
        <taxon>Crotonoideae</taxon>
        <taxon>Micrandreae</taxon>
        <taxon>Hevea</taxon>
    </lineage>
</organism>
<evidence type="ECO:0000256" key="1">
    <source>
        <dbReference type="SAM" id="MobiDB-lite"/>
    </source>
</evidence>
<name>A0A6A6KMW0_HEVBR</name>
<feature type="compositionally biased region" description="Polar residues" evidence="1">
    <location>
        <begin position="116"/>
        <end position="129"/>
    </location>
</feature>
<dbReference type="Proteomes" id="UP000467840">
    <property type="component" value="Chromosome 8"/>
</dbReference>
<protein>
    <submittedName>
        <fullName evidence="2">Uncharacterized protein</fullName>
    </submittedName>
</protein>
<sequence length="207" mass="23449">MLFVLVMISKIDKQDPMKFISRWHHRDTYLMSYQFSIQLVRGKSFWKCEDYGTIEPPEFKRQASRPIKKSIRSKDEPKKIPKTGSLSRNGHKVTCSICNLRGHNKKTCKNRGANGYTKQAAQPTSNYVQPSVKGKSLKDQTAQTNDQPAPAQHSPTISFHNKIQKLPVTRPNNVLTKSAKELGGNVIGNQEMSLVVDVAFMMMITLE</sequence>
<feature type="compositionally biased region" description="Polar residues" evidence="1">
    <location>
        <begin position="139"/>
        <end position="155"/>
    </location>
</feature>
<keyword evidence="3" id="KW-1185">Reference proteome</keyword>
<feature type="region of interest" description="Disordered" evidence="1">
    <location>
        <begin position="57"/>
        <end position="89"/>
    </location>
</feature>
<comment type="caution">
    <text evidence="2">The sequence shown here is derived from an EMBL/GenBank/DDBJ whole genome shotgun (WGS) entry which is preliminary data.</text>
</comment>
<reference evidence="2 3" key="1">
    <citation type="journal article" date="2020" name="Mol. Plant">
        <title>The Chromosome-Based Rubber Tree Genome Provides New Insights into Spurge Genome Evolution and Rubber Biosynthesis.</title>
        <authorList>
            <person name="Liu J."/>
            <person name="Shi C."/>
            <person name="Shi C.C."/>
            <person name="Li W."/>
            <person name="Zhang Q.J."/>
            <person name="Zhang Y."/>
            <person name="Li K."/>
            <person name="Lu H.F."/>
            <person name="Shi C."/>
            <person name="Zhu S.T."/>
            <person name="Xiao Z.Y."/>
            <person name="Nan H."/>
            <person name="Yue Y."/>
            <person name="Zhu X.G."/>
            <person name="Wu Y."/>
            <person name="Hong X.N."/>
            <person name="Fan G.Y."/>
            <person name="Tong Y."/>
            <person name="Zhang D."/>
            <person name="Mao C.L."/>
            <person name="Liu Y.L."/>
            <person name="Hao S.J."/>
            <person name="Liu W.Q."/>
            <person name="Lv M.Q."/>
            <person name="Zhang H.B."/>
            <person name="Liu Y."/>
            <person name="Hu-Tang G.R."/>
            <person name="Wang J.P."/>
            <person name="Wang J.H."/>
            <person name="Sun Y.H."/>
            <person name="Ni S.B."/>
            <person name="Chen W.B."/>
            <person name="Zhang X.C."/>
            <person name="Jiao Y.N."/>
            <person name="Eichler E.E."/>
            <person name="Li G.H."/>
            <person name="Liu X."/>
            <person name="Gao L.Z."/>
        </authorList>
    </citation>
    <scope>NUCLEOTIDE SEQUENCE [LARGE SCALE GENOMIC DNA]</scope>
    <source>
        <strain evidence="3">cv. GT1</strain>
        <tissue evidence="2">Leaf</tissue>
    </source>
</reference>
<feature type="region of interest" description="Disordered" evidence="1">
    <location>
        <begin position="108"/>
        <end position="155"/>
    </location>
</feature>